<dbReference type="RefSeq" id="WP_380567997.1">
    <property type="nucleotide sequence ID" value="NZ_JBEUKS010000014.1"/>
</dbReference>
<evidence type="ECO:0000313" key="1">
    <source>
        <dbReference type="EMBL" id="MFC1442901.1"/>
    </source>
</evidence>
<keyword evidence="1" id="KW-0378">Hydrolase</keyword>
<dbReference type="GO" id="GO:0016787">
    <property type="term" value="F:hydrolase activity"/>
    <property type="evidence" value="ECO:0007669"/>
    <property type="project" value="UniProtKB-KW"/>
</dbReference>
<sequence length="214" mass="23573">MIETELVLLRHGQAQCNRDGVVGGPLTCTGLTDQGTIQVERAARRLAAEHAERPFDVLLAGPRLRLRQTGQLLADSLNLPLTIEPVLDGPVHGAADGHPWRTVKDQHGGGPHAHPDQPWAEGSDTWNGYLHRAGLAFDQLIEQHRGTRVLLAVHGESVQALHTLLLGPIDQAAVGFTVDHASLTRWQHHRNTRGQRRWLLERHNDTAHVGEPQP</sequence>
<dbReference type="SUPFAM" id="SSF53254">
    <property type="entry name" value="Phosphoglycerate mutase-like"/>
    <property type="match status" value="1"/>
</dbReference>
<accession>A0ABV6XX99</accession>
<dbReference type="Proteomes" id="UP001592581">
    <property type="component" value="Unassembled WGS sequence"/>
</dbReference>
<dbReference type="InterPro" id="IPR013078">
    <property type="entry name" value="His_Pase_superF_clade-1"/>
</dbReference>
<dbReference type="Pfam" id="PF00300">
    <property type="entry name" value="His_Phos_1"/>
    <property type="match status" value="1"/>
</dbReference>
<name>A0ABV6XX99_9ACTN</name>
<evidence type="ECO:0000313" key="2">
    <source>
        <dbReference type="Proteomes" id="UP001592581"/>
    </source>
</evidence>
<keyword evidence="2" id="KW-1185">Reference proteome</keyword>
<dbReference type="EC" id="3.1.3.-" evidence="1"/>
<dbReference type="SMART" id="SM00855">
    <property type="entry name" value="PGAM"/>
    <property type="match status" value="1"/>
</dbReference>
<proteinExistence type="predicted"/>
<gene>
    <name evidence="1" type="ORF">ABUW04_32100</name>
</gene>
<dbReference type="InterPro" id="IPR001345">
    <property type="entry name" value="PG/BPGM_mutase_AS"/>
</dbReference>
<dbReference type="Gene3D" id="3.40.50.1240">
    <property type="entry name" value="Phosphoglycerate mutase-like"/>
    <property type="match status" value="1"/>
</dbReference>
<protein>
    <submittedName>
        <fullName evidence="1">Histidine phosphatase family protein</fullName>
        <ecNumber evidence="1">3.1.3.-</ecNumber>
    </submittedName>
</protein>
<dbReference type="InterPro" id="IPR029033">
    <property type="entry name" value="His_PPase_superfam"/>
</dbReference>
<dbReference type="PROSITE" id="PS00175">
    <property type="entry name" value="PG_MUTASE"/>
    <property type="match status" value="1"/>
</dbReference>
<comment type="caution">
    <text evidence="1">The sequence shown here is derived from an EMBL/GenBank/DDBJ whole genome shotgun (WGS) entry which is preliminary data.</text>
</comment>
<reference evidence="1 2" key="1">
    <citation type="submission" date="2024-06" db="EMBL/GenBank/DDBJ databases">
        <authorList>
            <person name="Lee S.D."/>
        </authorList>
    </citation>
    <scope>NUCLEOTIDE SEQUENCE [LARGE SCALE GENOMIC DNA]</scope>
    <source>
        <strain evidence="1 2">N1-10</strain>
    </source>
</reference>
<dbReference type="EMBL" id="JBEUKS010000014">
    <property type="protein sequence ID" value="MFC1442901.1"/>
    <property type="molecule type" value="Genomic_DNA"/>
</dbReference>
<organism evidence="1 2">
    <name type="scientific">Streptacidiphilus jeojiensis</name>
    <dbReference type="NCBI Taxonomy" id="3229225"/>
    <lineage>
        <taxon>Bacteria</taxon>
        <taxon>Bacillati</taxon>
        <taxon>Actinomycetota</taxon>
        <taxon>Actinomycetes</taxon>
        <taxon>Kitasatosporales</taxon>
        <taxon>Streptomycetaceae</taxon>
        <taxon>Streptacidiphilus</taxon>
    </lineage>
</organism>
<dbReference type="CDD" id="cd07067">
    <property type="entry name" value="HP_PGM_like"/>
    <property type="match status" value="1"/>
</dbReference>